<protein>
    <submittedName>
        <fullName evidence="1">Uncharacterized protein</fullName>
    </submittedName>
</protein>
<name>A0A6M9U075_9VIRU</name>
<reference evidence="1" key="1">
    <citation type="journal article" date="2021" name="Virus">
        <title>The discovery, distribution and diversity of DNA viruses associated with Drosophila melanogaster in Europe.</title>
        <authorList>
            <person name="Wallace M.A."/>
            <person name="Coffman K.A."/>
            <person name="Gilbert C."/>
            <person name="Ravindran S."/>
            <person name="Albery G.F."/>
            <person name="Abbott J."/>
            <person name="Argyridou E."/>
            <person name="Bellosta P."/>
            <person name="Betancourt A.J."/>
            <person name="Colinet H."/>
            <person name="Eric K."/>
            <person name="Glaser-Schmitt A."/>
            <person name="Grath S."/>
            <person name="Jelic M."/>
            <person name="Kankare M."/>
            <person name="Kozeretska I."/>
            <person name="Loeschcke V."/>
            <person name="Montchamp-Moreau C."/>
            <person name="Ometto L."/>
            <person name="Onder B.S."/>
            <person name="Orengo D.J."/>
            <person name="Parsch J."/>
            <person name="Pascual M."/>
            <person name="Patenkovic A."/>
            <person name="Puerma E."/>
            <person name="Ritchie M.G."/>
            <person name="Rota-Stabelli O."/>
            <person name="Schou M.F."/>
            <person name="Serga S.V."/>
            <person name="Stamenkovic-Radak M."/>
            <person name="Tanaskovic M."/>
            <person name="Veselinovic M.S."/>
            <person name="Vieira J."/>
            <person name="Vieira C.P."/>
            <person name="Kapun M."/>
            <person name="Flatt T."/>
            <person name="Gonzalez J."/>
            <person name="Staubach F."/>
            <person name="Obbard D.J."/>
        </authorList>
    </citation>
    <scope>NUCLEOTIDE SEQUENCE</scope>
    <source>
        <strain evidence="1">Filamentous_ES_Gim_15_30_pool</strain>
    </source>
</reference>
<accession>A0A6M9U075</accession>
<organism evidence="1">
    <name type="scientific">Drosophila-associated filamentous virus</name>
    <dbReference type="NCBI Taxonomy" id="2743186"/>
    <lineage>
        <taxon>Viruses</taxon>
    </lineage>
</organism>
<proteinExistence type="predicted"/>
<sequence length="127" mass="14883">MLVYIIICGFYSNHDPPSHHHDDHMCRLDDVIVGAFCCDMTAGNRKHLASKNKIISLNKIITLLRNLGVIPQSYRTHHHKKHEKQTMVIPHTSMFYYIFINNHQRHGYCTFLSGCTKKRRQFCKTSK</sequence>
<evidence type="ECO:0000313" key="1">
    <source>
        <dbReference type="EMBL" id="QKN22466.1"/>
    </source>
</evidence>
<gene>
    <name evidence="1" type="primary">ORF12</name>
</gene>
<dbReference type="EMBL" id="MT496833">
    <property type="protein sequence ID" value="QKN22466.1"/>
    <property type="molecule type" value="Genomic_DNA"/>
</dbReference>